<dbReference type="PANTHER" id="PTHR42812:SF12">
    <property type="entry name" value="BETA-XYLOSIDASE-RELATED"/>
    <property type="match status" value="1"/>
</dbReference>
<feature type="active site" description="Proton donor" evidence="4">
    <location>
        <position position="192"/>
    </location>
</feature>
<sequence>MNAGVIRNPVLPGFHPDPSILRVGDDYYLATSTFEWYPGVRLHHSRDLVHWRPIGGALDSARLLDMTGNPDSGGIWAPCLSYADGLFHLIYTDVKSYSGFWDTPNYLVTAPTIEGPWSDPVPLHARGFDPSMFHDCGPDGDGRSWLLSNRTEWRPGRPWADGIIIQEYDRATRRLVGEPVDLYTGTAAGMTEGPHLYRRDGWYYLVTAEGGTDWFHQATVARSRDVLGPYETDPDTPFITTLHRPDLTLQKAGHGSLVDTPGGEWFFAHLTGRPLSPRGRCVLGRETAIQRVRWTGDGWPRIDGGVPHEEVPGPDLPAHPWPAEPETDDFAGGALGPHWSTLRRPATGDWVSVDARPGHLRVHGGRSPGAYGGESLVARRVQHLRATFEATVDFRPDNFQQMAGITAYYNSRNWYFLRVTRDERGTVADVVSRDRGRVTMHGPAVPVDGPVRLRLDLDGGVLRASYGDVEWGPFDAGILSDEHAREFDGDTARAWGFTGAFFGLWVQDLTGGGRPADFSAATYKAQP</sequence>
<accession>A0A9Q9IRD8</accession>
<dbReference type="Proteomes" id="UP001058003">
    <property type="component" value="Chromosome"/>
</dbReference>
<gene>
    <name evidence="8" type="ORF">Daura_18560</name>
</gene>
<keyword evidence="3 6" id="KW-0326">Glycosidase</keyword>
<dbReference type="CDD" id="cd09000">
    <property type="entry name" value="GH43_SXA-like"/>
    <property type="match status" value="1"/>
</dbReference>
<dbReference type="GO" id="GO:0004553">
    <property type="term" value="F:hydrolase activity, hydrolyzing O-glycosyl compounds"/>
    <property type="evidence" value="ECO:0007669"/>
    <property type="project" value="InterPro"/>
</dbReference>
<protein>
    <submittedName>
        <fullName evidence="8">Glycoside hydrolase family 43 protein</fullName>
    </submittedName>
</protein>
<keyword evidence="9" id="KW-1185">Reference proteome</keyword>
<evidence type="ECO:0000256" key="1">
    <source>
        <dbReference type="ARBA" id="ARBA00009865"/>
    </source>
</evidence>
<evidence type="ECO:0000313" key="9">
    <source>
        <dbReference type="Proteomes" id="UP001058003"/>
    </source>
</evidence>
<dbReference type="PANTHER" id="PTHR42812">
    <property type="entry name" value="BETA-XYLOSIDASE"/>
    <property type="match status" value="1"/>
</dbReference>
<feature type="site" description="Important for catalytic activity, responsible for pKa modulation of the active site Glu and correct orientation of both the proton donor and substrate" evidence="5">
    <location>
        <position position="129"/>
    </location>
</feature>
<dbReference type="OrthoDB" id="9801455at2"/>
<dbReference type="Pfam" id="PF04616">
    <property type="entry name" value="Glyco_hydro_43"/>
    <property type="match status" value="1"/>
</dbReference>
<dbReference type="Gene3D" id="2.115.10.20">
    <property type="entry name" value="Glycosyl hydrolase domain, family 43"/>
    <property type="match status" value="1"/>
</dbReference>
<evidence type="ECO:0000256" key="3">
    <source>
        <dbReference type="ARBA" id="ARBA00023295"/>
    </source>
</evidence>
<reference evidence="8" key="1">
    <citation type="submission" date="2021-04" db="EMBL/GenBank/DDBJ databases">
        <title>Dactylosporangium aurantiacum NRRL B-8018 full assembly.</title>
        <authorList>
            <person name="Hartkoorn R.C."/>
            <person name="Beaudoing E."/>
            <person name="Hot D."/>
        </authorList>
    </citation>
    <scope>NUCLEOTIDE SEQUENCE</scope>
    <source>
        <strain evidence="8">NRRL B-8018</strain>
    </source>
</reference>
<feature type="active site" description="Proton acceptor" evidence="4">
    <location>
        <position position="17"/>
    </location>
</feature>
<dbReference type="EMBL" id="CP073767">
    <property type="protein sequence ID" value="UWZ57990.1"/>
    <property type="molecule type" value="Genomic_DNA"/>
</dbReference>
<organism evidence="8 9">
    <name type="scientific">Dactylosporangium aurantiacum</name>
    <dbReference type="NCBI Taxonomy" id="35754"/>
    <lineage>
        <taxon>Bacteria</taxon>
        <taxon>Bacillati</taxon>
        <taxon>Actinomycetota</taxon>
        <taxon>Actinomycetes</taxon>
        <taxon>Micromonosporales</taxon>
        <taxon>Micromonosporaceae</taxon>
        <taxon>Dactylosporangium</taxon>
    </lineage>
</organism>
<dbReference type="SUPFAM" id="SSF49899">
    <property type="entry name" value="Concanavalin A-like lectins/glucanases"/>
    <property type="match status" value="1"/>
</dbReference>
<dbReference type="KEGG" id="daur:Daura_18560"/>
<dbReference type="InterPro" id="IPR051795">
    <property type="entry name" value="Glycosyl_Hydrlase_43"/>
</dbReference>
<evidence type="ECO:0000256" key="4">
    <source>
        <dbReference type="PIRSR" id="PIRSR606710-1"/>
    </source>
</evidence>
<proteinExistence type="inferred from homology"/>
<evidence type="ECO:0000256" key="6">
    <source>
        <dbReference type="RuleBase" id="RU361187"/>
    </source>
</evidence>
<dbReference type="GO" id="GO:0005975">
    <property type="term" value="P:carbohydrate metabolic process"/>
    <property type="evidence" value="ECO:0007669"/>
    <property type="project" value="InterPro"/>
</dbReference>
<name>A0A9Q9IRD8_9ACTN</name>
<evidence type="ECO:0000256" key="2">
    <source>
        <dbReference type="ARBA" id="ARBA00022801"/>
    </source>
</evidence>
<dbReference type="InterPro" id="IPR006710">
    <property type="entry name" value="Glyco_hydro_43"/>
</dbReference>
<dbReference type="RefSeq" id="WP_033360111.1">
    <property type="nucleotide sequence ID" value="NZ_CP073767.1"/>
</dbReference>
<evidence type="ECO:0000259" key="7">
    <source>
        <dbReference type="Pfam" id="PF17851"/>
    </source>
</evidence>
<evidence type="ECO:0000256" key="5">
    <source>
        <dbReference type="PIRSR" id="PIRSR606710-2"/>
    </source>
</evidence>
<feature type="domain" description="Beta-xylosidase C-terminal Concanavalin A-like" evidence="7">
    <location>
        <begin position="327"/>
        <end position="524"/>
    </location>
</feature>
<dbReference type="Pfam" id="PF17851">
    <property type="entry name" value="GH43_C2"/>
    <property type="match status" value="1"/>
</dbReference>
<dbReference type="InterPro" id="IPR013320">
    <property type="entry name" value="ConA-like_dom_sf"/>
</dbReference>
<comment type="similarity">
    <text evidence="1 6">Belongs to the glycosyl hydrolase 43 family.</text>
</comment>
<dbReference type="SUPFAM" id="SSF75005">
    <property type="entry name" value="Arabinanase/levansucrase/invertase"/>
    <property type="match status" value="1"/>
</dbReference>
<dbReference type="InterPro" id="IPR023296">
    <property type="entry name" value="Glyco_hydro_beta-prop_sf"/>
</dbReference>
<dbReference type="InterPro" id="IPR041542">
    <property type="entry name" value="GH43_C2"/>
</dbReference>
<keyword evidence="2 6" id="KW-0378">Hydrolase</keyword>
<dbReference type="AlphaFoldDB" id="A0A9Q9IRD8"/>
<dbReference type="Gene3D" id="2.60.120.200">
    <property type="match status" value="1"/>
</dbReference>
<evidence type="ECO:0000313" key="8">
    <source>
        <dbReference type="EMBL" id="UWZ57990.1"/>
    </source>
</evidence>